<keyword evidence="9" id="KW-1185">Reference proteome</keyword>
<dbReference type="InterPro" id="IPR038397">
    <property type="entry name" value="TBCC_N_sf"/>
</dbReference>
<comment type="subunit">
    <text evidence="5">Supercomplex made of cofactors A to E. Cofactors A and D function by capturing and stabilizing tubulin in a quasi-native conformation. Cofactor E binds to the cofactor D-tubulin complex; interaction with cofactor C then causes the release of tubulin polypeptides that are committed to the native state.</text>
</comment>
<name>A0A5M3MLS5_CONPW</name>
<feature type="region of interest" description="Disordered" evidence="6">
    <location>
        <begin position="97"/>
        <end position="131"/>
    </location>
</feature>
<dbReference type="GeneID" id="19211438"/>
<evidence type="ECO:0000256" key="5">
    <source>
        <dbReference type="ARBA" id="ARBA00026055"/>
    </source>
</evidence>
<dbReference type="InterPro" id="IPR012945">
    <property type="entry name" value="Tubulin-bd_cofactor_C_dom"/>
</dbReference>
<dbReference type="PROSITE" id="PS51329">
    <property type="entry name" value="C_CAP_COFACTOR_C"/>
    <property type="match status" value="1"/>
</dbReference>
<evidence type="ECO:0000256" key="3">
    <source>
        <dbReference type="ARBA" id="ARBA00022490"/>
    </source>
</evidence>
<keyword evidence="3" id="KW-0963">Cytoplasm</keyword>
<dbReference type="OrthoDB" id="194775at2759"/>
<dbReference type="GO" id="GO:0007023">
    <property type="term" value="P:post-chaperonin tubulin folding pathway"/>
    <property type="evidence" value="ECO:0007669"/>
    <property type="project" value="InterPro"/>
</dbReference>
<dbReference type="GO" id="GO:0005737">
    <property type="term" value="C:cytoplasm"/>
    <property type="evidence" value="ECO:0007669"/>
    <property type="project" value="UniProtKB-SubCell"/>
</dbReference>
<evidence type="ECO:0000256" key="2">
    <source>
        <dbReference type="ARBA" id="ARBA00008848"/>
    </source>
</evidence>
<reference evidence="9" key="1">
    <citation type="journal article" date="2012" name="Science">
        <title>The Paleozoic origin of enzymatic lignin decomposition reconstructed from 31 fungal genomes.</title>
        <authorList>
            <person name="Floudas D."/>
            <person name="Binder M."/>
            <person name="Riley R."/>
            <person name="Barry K."/>
            <person name="Blanchette R.A."/>
            <person name="Henrissat B."/>
            <person name="Martinez A.T."/>
            <person name="Otillar R."/>
            <person name="Spatafora J.W."/>
            <person name="Yadav J.S."/>
            <person name="Aerts A."/>
            <person name="Benoit I."/>
            <person name="Boyd A."/>
            <person name="Carlson A."/>
            <person name="Copeland A."/>
            <person name="Coutinho P.M."/>
            <person name="de Vries R.P."/>
            <person name="Ferreira P."/>
            <person name="Findley K."/>
            <person name="Foster B."/>
            <person name="Gaskell J."/>
            <person name="Glotzer D."/>
            <person name="Gorecki P."/>
            <person name="Heitman J."/>
            <person name="Hesse C."/>
            <person name="Hori C."/>
            <person name="Igarashi K."/>
            <person name="Jurgens J.A."/>
            <person name="Kallen N."/>
            <person name="Kersten P."/>
            <person name="Kohler A."/>
            <person name="Kuees U."/>
            <person name="Kumar T.K.A."/>
            <person name="Kuo A."/>
            <person name="LaButti K."/>
            <person name="Larrondo L.F."/>
            <person name="Lindquist E."/>
            <person name="Ling A."/>
            <person name="Lombard V."/>
            <person name="Lucas S."/>
            <person name="Lundell T."/>
            <person name="Martin R."/>
            <person name="McLaughlin D.J."/>
            <person name="Morgenstern I."/>
            <person name="Morin E."/>
            <person name="Murat C."/>
            <person name="Nagy L.G."/>
            <person name="Nolan M."/>
            <person name="Ohm R.A."/>
            <person name="Patyshakuliyeva A."/>
            <person name="Rokas A."/>
            <person name="Ruiz-Duenas F.J."/>
            <person name="Sabat G."/>
            <person name="Salamov A."/>
            <person name="Samejima M."/>
            <person name="Schmutz J."/>
            <person name="Slot J.C."/>
            <person name="St John F."/>
            <person name="Stenlid J."/>
            <person name="Sun H."/>
            <person name="Sun S."/>
            <person name="Syed K."/>
            <person name="Tsang A."/>
            <person name="Wiebenga A."/>
            <person name="Young D."/>
            <person name="Pisabarro A."/>
            <person name="Eastwood D.C."/>
            <person name="Martin F."/>
            <person name="Cullen D."/>
            <person name="Grigoriev I.V."/>
            <person name="Hibbett D.S."/>
        </authorList>
    </citation>
    <scope>NUCLEOTIDE SEQUENCE [LARGE SCALE GENOMIC DNA]</scope>
    <source>
        <strain evidence="9">RWD-64-598 SS2</strain>
    </source>
</reference>
<dbReference type="RefSeq" id="XP_007770253.1">
    <property type="nucleotide sequence ID" value="XM_007772063.1"/>
</dbReference>
<dbReference type="PANTHER" id="PTHR15139:SF0">
    <property type="entry name" value="TUBULIN-SPECIFIC CHAPERONE C"/>
    <property type="match status" value="1"/>
</dbReference>
<dbReference type="OMA" id="YFQHEIT"/>
<dbReference type="InterPro" id="IPR016098">
    <property type="entry name" value="CAP/MinC_C"/>
</dbReference>
<dbReference type="Pfam" id="PF16752">
    <property type="entry name" value="TBCC_N"/>
    <property type="match status" value="1"/>
</dbReference>
<protein>
    <submittedName>
        <fullName evidence="8">TBCC-domain-containing protein</fullName>
    </submittedName>
</protein>
<comment type="subcellular location">
    <subcellularLocation>
        <location evidence="1">Cytoplasm</location>
    </subcellularLocation>
</comment>
<dbReference type="InterPro" id="IPR017901">
    <property type="entry name" value="C-CAP_CF_C-like"/>
</dbReference>
<dbReference type="Gene3D" id="1.20.58.1250">
    <property type="entry name" value="Tubulin Binding Cofactor C, N-terminal domain"/>
    <property type="match status" value="1"/>
</dbReference>
<evidence type="ECO:0000259" key="7">
    <source>
        <dbReference type="PROSITE" id="PS51329"/>
    </source>
</evidence>
<evidence type="ECO:0000313" key="9">
    <source>
        <dbReference type="Proteomes" id="UP000053558"/>
    </source>
</evidence>
<dbReference type="AlphaFoldDB" id="A0A5M3MLS5"/>
<dbReference type="Pfam" id="PF07986">
    <property type="entry name" value="TBCC"/>
    <property type="match status" value="1"/>
</dbReference>
<dbReference type="InterPro" id="IPR031925">
    <property type="entry name" value="TBCC_N"/>
</dbReference>
<keyword evidence="4" id="KW-0007">Acetylation</keyword>
<gene>
    <name evidence="8" type="ORF">CONPUDRAFT_91149</name>
</gene>
<organism evidence="8 9">
    <name type="scientific">Coniophora puteana (strain RWD-64-598)</name>
    <name type="common">Brown rot fungus</name>
    <dbReference type="NCBI Taxonomy" id="741705"/>
    <lineage>
        <taxon>Eukaryota</taxon>
        <taxon>Fungi</taxon>
        <taxon>Dikarya</taxon>
        <taxon>Basidiomycota</taxon>
        <taxon>Agaricomycotina</taxon>
        <taxon>Agaricomycetes</taxon>
        <taxon>Agaricomycetidae</taxon>
        <taxon>Boletales</taxon>
        <taxon>Coniophorineae</taxon>
        <taxon>Coniophoraceae</taxon>
        <taxon>Coniophora</taxon>
    </lineage>
</organism>
<dbReference type="InterPro" id="IPR027684">
    <property type="entry name" value="TBCC"/>
</dbReference>
<evidence type="ECO:0000313" key="8">
    <source>
        <dbReference type="EMBL" id="EIW79930.1"/>
    </source>
</evidence>
<evidence type="ECO:0000256" key="4">
    <source>
        <dbReference type="ARBA" id="ARBA00022990"/>
    </source>
</evidence>
<dbReference type="GO" id="GO:0015631">
    <property type="term" value="F:tubulin binding"/>
    <property type="evidence" value="ECO:0007669"/>
    <property type="project" value="InterPro"/>
</dbReference>
<evidence type="ECO:0000256" key="1">
    <source>
        <dbReference type="ARBA" id="ARBA00004496"/>
    </source>
</evidence>
<sequence>MEELTWTFAQDFVVTFQSTSTELSTRLESLRSSGSVTPDDLQKASQDVSKLSKELTDATGRLPSYDQRQCVLQLQTLERKVNDLQLSTNKPKFSFKRKAVQGAPTPMADTETQNVHKQPTSDKASSVPVPAPSDVMSIQSLSHRYLDTGFWSPSENRSELSISSIENCIVNLLPRADQELSLSAVHVAQLSDSILLLPQIKGSMLLHNIKNCVIVASCHQFRMHDSFAVDVYLNISSNPIIETSNNIRFSPYPDTLRDLLPHSNLQLLAPNSQHLAVRDFSHIRATPSPHWRALPEELRVTDWSNAVRDVGQVDSVLARLLPDKAS</sequence>
<proteinExistence type="inferred from homology"/>
<dbReference type="Proteomes" id="UP000053558">
    <property type="component" value="Unassembled WGS sequence"/>
</dbReference>
<feature type="compositionally biased region" description="Polar residues" evidence="6">
    <location>
        <begin position="110"/>
        <end position="124"/>
    </location>
</feature>
<comment type="caution">
    <text evidence="8">The sequence shown here is derived from an EMBL/GenBank/DDBJ whole genome shotgun (WGS) entry which is preliminary data.</text>
</comment>
<comment type="similarity">
    <text evidence="2">Belongs to the TBCC family.</text>
</comment>
<dbReference type="EMBL" id="JH711580">
    <property type="protein sequence ID" value="EIW79930.1"/>
    <property type="molecule type" value="Genomic_DNA"/>
</dbReference>
<dbReference type="PANTHER" id="PTHR15139">
    <property type="entry name" value="TUBULIN FOLDING COFACTOR C"/>
    <property type="match status" value="1"/>
</dbReference>
<evidence type="ECO:0000256" key="6">
    <source>
        <dbReference type="SAM" id="MobiDB-lite"/>
    </source>
</evidence>
<dbReference type="Gene3D" id="2.160.20.70">
    <property type="match status" value="1"/>
</dbReference>
<dbReference type="GO" id="GO:0007021">
    <property type="term" value="P:tubulin complex assembly"/>
    <property type="evidence" value="ECO:0007669"/>
    <property type="project" value="TreeGrafter"/>
</dbReference>
<accession>A0A5M3MLS5</accession>
<dbReference type="KEGG" id="cput:CONPUDRAFT_91149"/>
<feature type="domain" description="C-CAP/cofactor C-like" evidence="7">
    <location>
        <begin position="128"/>
        <end position="264"/>
    </location>
</feature>